<organism evidence="1 2">
    <name type="scientific">Dokdonia ponticola</name>
    <dbReference type="NCBI Taxonomy" id="2041041"/>
    <lineage>
        <taxon>Bacteria</taxon>
        <taxon>Pseudomonadati</taxon>
        <taxon>Bacteroidota</taxon>
        <taxon>Flavobacteriia</taxon>
        <taxon>Flavobacteriales</taxon>
        <taxon>Flavobacteriaceae</taxon>
        <taxon>Dokdonia</taxon>
    </lineage>
</organism>
<evidence type="ECO:0000313" key="1">
    <source>
        <dbReference type="EMBL" id="MFC4633452.1"/>
    </source>
</evidence>
<proteinExistence type="predicted"/>
<evidence type="ECO:0000313" key="2">
    <source>
        <dbReference type="Proteomes" id="UP001596043"/>
    </source>
</evidence>
<gene>
    <name evidence="1" type="ORF">ACFO3O_06015</name>
</gene>
<dbReference type="Proteomes" id="UP001596043">
    <property type="component" value="Unassembled WGS sequence"/>
</dbReference>
<dbReference type="EMBL" id="JBHSFV010000002">
    <property type="protein sequence ID" value="MFC4633452.1"/>
    <property type="molecule type" value="Genomic_DNA"/>
</dbReference>
<dbReference type="RefSeq" id="WP_379977656.1">
    <property type="nucleotide sequence ID" value="NZ_JBHSFV010000002.1"/>
</dbReference>
<comment type="caution">
    <text evidence="1">The sequence shown here is derived from an EMBL/GenBank/DDBJ whole genome shotgun (WGS) entry which is preliminary data.</text>
</comment>
<sequence length="213" mass="24676">MRFTITLLFIFFVFINVSAQKSSATLFFKDGTSQQGYVIGDASWDIRFSKELKGKKTTYDFKELDSLHITENEQLISYHIQKYRFGKSSKKSKKLKYTMAQLIIDGPVRFYIQKLKYTTPESVETIRYSNGHVEEKTALATDYSQHSLFVIKPDEDRLFWLYTPGGGLFSRNFKNAATEYFQDCPAVIAKIESGEFNSKTVAKMVQFYNNQCQ</sequence>
<name>A0ABV9HTB6_9FLAO</name>
<protein>
    <submittedName>
        <fullName evidence="1">Uncharacterized protein</fullName>
    </submittedName>
</protein>
<reference evidence="2" key="1">
    <citation type="journal article" date="2019" name="Int. J. Syst. Evol. Microbiol.">
        <title>The Global Catalogue of Microorganisms (GCM) 10K type strain sequencing project: providing services to taxonomists for standard genome sequencing and annotation.</title>
        <authorList>
            <consortium name="The Broad Institute Genomics Platform"/>
            <consortium name="The Broad Institute Genome Sequencing Center for Infectious Disease"/>
            <person name="Wu L."/>
            <person name="Ma J."/>
        </authorList>
    </citation>
    <scope>NUCLEOTIDE SEQUENCE [LARGE SCALE GENOMIC DNA]</scope>
    <source>
        <strain evidence="2">YJ-61-S</strain>
    </source>
</reference>
<keyword evidence="2" id="KW-1185">Reference proteome</keyword>
<accession>A0ABV9HTB6</accession>